<proteinExistence type="predicted"/>
<dbReference type="GO" id="GO:0005737">
    <property type="term" value="C:cytoplasm"/>
    <property type="evidence" value="ECO:0007669"/>
    <property type="project" value="TreeGrafter"/>
</dbReference>
<reference evidence="6" key="1">
    <citation type="submission" date="2022-11" db="UniProtKB">
        <authorList>
            <consortium name="WormBaseParasite"/>
        </authorList>
    </citation>
    <scope>IDENTIFICATION</scope>
</reference>
<evidence type="ECO:0000256" key="1">
    <source>
        <dbReference type="ARBA" id="ARBA00022574"/>
    </source>
</evidence>
<feature type="compositionally biased region" description="Low complexity" evidence="4">
    <location>
        <begin position="495"/>
        <end position="507"/>
    </location>
</feature>
<feature type="repeat" description="WD" evidence="3">
    <location>
        <begin position="189"/>
        <end position="221"/>
    </location>
</feature>
<feature type="region of interest" description="Disordered" evidence="4">
    <location>
        <begin position="615"/>
        <end position="666"/>
    </location>
</feature>
<dbReference type="InterPro" id="IPR001680">
    <property type="entry name" value="WD40_rpt"/>
</dbReference>
<evidence type="ECO:0000313" key="5">
    <source>
        <dbReference type="Proteomes" id="UP000887566"/>
    </source>
</evidence>
<dbReference type="GO" id="GO:0045717">
    <property type="term" value="P:negative regulation of fatty acid biosynthetic process"/>
    <property type="evidence" value="ECO:0007669"/>
    <property type="project" value="TreeGrafter"/>
</dbReference>
<feature type="region of interest" description="Disordered" evidence="4">
    <location>
        <begin position="472"/>
        <end position="564"/>
    </location>
</feature>
<dbReference type="Gene3D" id="2.130.10.10">
    <property type="entry name" value="YVTN repeat-like/Quinoprotein amine dehydrogenase"/>
    <property type="match status" value="2"/>
</dbReference>
<feature type="region of interest" description="Disordered" evidence="4">
    <location>
        <begin position="1"/>
        <end position="33"/>
    </location>
</feature>
<dbReference type="InterPro" id="IPR015943">
    <property type="entry name" value="WD40/YVTN_repeat-like_dom_sf"/>
</dbReference>
<dbReference type="InterPro" id="IPR036322">
    <property type="entry name" value="WD40_repeat_dom_sf"/>
</dbReference>
<feature type="compositionally biased region" description="Low complexity" evidence="4">
    <location>
        <begin position="627"/>
        <end position="639"/>
    </location>
</feature>
<feature type="compositionally biased region" description="Basic and acidic residues" evidence="4">
    <location>
        <begin position="656"/>
        <end position="666"/>
    </location>
</feature>
<protein>
    <submittedName>
        <fullName evidence="6">Uncharacterized protein</fullName>
    </submittedName>
</protein>
<feature type="repeat" description="WD" evidence="3">
    <location>
        <begin position="375"/>
        <end position="407"/>
    </location>
</feature>
<keyword evidence="1 3" id="KW-0853">WD repeat</keyword>
<dbReference type="GO" id="GO:0080008">
    <property type="term" value="C:Cul4-RING E3 ubiquitin ligase complex"/>
    <property type="evidence" value="ECO:0007669"/>
    <property type="project" value="TreeGrafter"/>
</dbReference>
<dbReference type="SMART" id="SM00320">
    <property type="entry name" value="WD40"/>
    <property type="match status" value="5"/>
</dbReference>
<evidence type="ECO:0000256" key="2">
    <source>
        <dbReference type="ARBA" id="ARBA00022737"/>
    </source>
</evidence>
<evidence type="ECO:0000313" key="6">
    <source>
        <dbReference type="WBParaSite" id="PSAMB.scaffold609size45754.g7370.t1"/>
    </source>
</evidence>
<feature type="compositionally biased region" description="Basic residues" evidence="4">
    <location>
        <begin position="14"/>
        <end position="31"/>
    </location>
</feature>
<keyword evidence="2" id="KW-0677">Repeat</keyword>
<accession>A0A914X1X4</accession>
<dbReference type="Pfam" id="PF00400">
    <property type="entry name" value="WD40"/>
    <property type="match status" value="3"/>
</dbReference>
<dbReference type="SUPFAM" id="SSF50978">
    <property type="entry name" value="WD40 repeat-like"/>
    <property type="match status" value="1"/>
</dbReference>
<dbReference type="WBParaSite" id="PSAMB.scaffold609size45754.g7370.t1">
    <property type="protein sequence ID" value="PSAMB.scaffold609size45754.g7370.t1"/>
    <property type="gene ID" value="PSAMB.scaffold609size45754.g7370"/>
</dbReference>
<dbReference type="InterPro" id="IPR045151">
    <property type="entry name" value="DCAF8"/>
</dbReference>
<dbReference type="PROSITE" id="PS50294">
    <property type="entry name" value="WD_REPEATS_REGION"/>
    <property type="match status" value="2"/>
</dbReference>
<evidence type="ECO:0000256" key="3">
    <source>
        <dbReference type="PROSITE-ProRule" id="PRU00221"/>
    </source>
</evidence>
<sequence>MSDDVQIPSTSRRQSSHRKREPPLLKKKKHQSNNIVWNKRKHERCFGLLHCLANRQLGRAPGWPYPSTTSPVAFSHCLERNGLRRNQQLMQKDVLGHHGCVNAIEFSRNDERFLASGGDDKRIFIWSVTDLMTSDKPKPHTIMEGEHMSNIFCVGFSSDTRRVWSAGNDTLVLLHDVETKKLVDVWRANEAVYGLSIHPSDDNLFMTAAEDGKVHIWDVRTTQHCDDALLLASSRFPMQSAMFNPVDGRLVATANAKDGVQLYDVRRLNKVLMQYEGRNGAMCVRWDGAGNRLLALRLKAQPVLYNVASRHPIAVFDHPGYYNSCTMKSCSFAGPNDEYAIAGSDDWNLYLWRCSTQRQSASKSPRFVKTAHSVLAGHRSIVNQVRYSVQNHLIASSGVEKIVKVWSPWSVVGGRIQAEARKMFTTNSDGVLDLLNSDLVRSHRSHEPGQHAEQEEDFHMLAFFDALVQREIEQSESSSDDDDSDRDFRTTAAHPSYCSEIPPSSSSSEEDDAQNRRSGSHQLRAGSSSSNSSTRRVHEVGTTTATELIIRKRQRAEMEESRLARKRGRFSNELIAVSSTAADGGEAPAARLASGEVALQNPRNDRLRRLRLLAVEGDTDSDDHSRTTPSSSTSANSTSEQLAAEFRRQKSTARRAYRERDSSESN</sequence>
<dbReference type="AlphaFoldDB" id="A0A914X1X4"/>
<evidence type="ECO:0000256" key="4">
    <source>
        <dbReference type="SAM" id="MobiDB-lite"/>
    </source>
</evidence>
<dbReference type="Proteomes" id="UP000887566">
    <property type="component" value="Unplaced"/>
</dbReference>
<dbReference type="PROSITE" id="PS50082">
    <property type="entry name" value="WD_REPEATS_2"/>
    <property type="match status" value="3"/>
</dbReference>
<organism evidence="5 6">
    <name type="scientific">Plectus sambesii</name>
    <dbReference type="NCBI Taxonomy" id="2011161"/>
    <lineage>
        <taxon>Eukaryota</taxon>
        <taxon>Metazoa</taxon>
        <taxon>Ecdysozoa</taxon>
        <taxon>Nematoda</taxon>
        <taxon>Chromadorea</taxon>
        <taxon>Plectida</taxon>
        <taxon>Plectina</taxon>
        <taxon>Plectoidea</taxon>
        <taxon>Plectidae</taxon>
        <taxon>Plectus</taxon>
    </lineage>
</organism>
<keyword evidence="5" id="KW-1185">Reference proteome</keyword>
<feature type="repeat" description="WD" evidence="3">
    <location>
        <begin position="94"/>
        <end position="128"/>
    </location>
</feature>
<dbReference type="PANTHER" id="PTHR15574">
    <property type="entry name" value="WD REPEAT DOMAIN-CONTAINING FAMILY"/>
    <property type="match status" value="1"/>
</dbReference>
<dbReference type="PANTHER" id="PTHR15574:SF43">
    <property type="entry name" value="DDB1- AND CUL4-ASSOCIATED FACTOR 5"/>
    <property type="match status" value="1"/>
</dbReference>
<name>A0A914X1X4_9BILA</name>